<dbReference type="EMBL" id="NXLX01000015">
    <property type="protein sequence ID" value="RDU72827.1"/>
    <property type="molecule type" value="Genomic_DNA"/>
</dbReference>
<comment type="function">
    <text evidence="1 14">Is required not only for elongation of protein synthesis but also for the initiation of all mRNA translation through initiator tRNA(fMet) aminoacylation.</text>
</comment>
<evidence type="ECO:0000256" key="8">
    <source>
        <dbReference type="ARBA" id="ARBA00022741"/>
    </source>
</evidence>
<keyword evidence="12 14" id="KW-0030">Aminoacyl-tRNA synthetase</keyword>
<keyword evidence="5 14" id="KW-0963">Cytoplasm</keyword>
<dbReference type="Gene3D" id="2.40.50.140">
    <property type="entry name" value="Nucleic acid-binding proteins"/>
    <property type="match status" value="1"/>
</dbReference>
<dbReference type="InterPro" id="IPR014729">
    <property type="entry name" value="Rossmann-like_a/b/a_fold"/>
</dbReference>
<comment type="catalytic activity">
    <reaction evidence="13 14">
        <text>tRNA(Met) + L-methionine + ATP = L-methionyl-tRNA(Met) + AMP + diphosphate</text>
        <dbReference type="Rhea" id="RHEA:13481"/>
        <dbReference type="Rhea" id="RHEA-COMP:9667"/>
        <dbReference type="Rhea" id="RHEA-COMP:9698"/>
        <dbReference type="ChEBI" id="CHEBI:30616"/>
        <dbReference type="ChEBI" id="CHEBI:33019"/>
        <dbReference type="ChEBI" id="CHEBI:57844"/>
        <dbReference type="ChEBI" id="CHEBI:78442"/>
        <dbReference type="ChEBI" id="CHEBI:78530"/>
        <dbReference type="ChEBI" id="CHEBI:456215"/>
        <dbReference type="EC" id="6.1.1.10"/>
    </reaction>
</comment>
<dbReference type="SUPFAM" id="SSF50249">
    <property type="entry name" value="Nucleic acid-binding proteins"/>
    <property type="match status" value="1"/>
</dbReference>
<evidence type="ECO:0000256" key="13">
    <source>
        <dbReference type="ARBA" id="ARBA00047364"/>
    </source>
</evidence>
<protein>
    <recommendedName>
        <fullName evidence="14">Methionine--tRNA ligase</fullName>
        <ecNumber evidence="14">6.1.1.10</ecNumber>
    </recommendedName>
    <alternativeName>
        <fullName evidence="14">Methionyl-tRNA synthetase</fullName>
        <shortName evidence="14">MetRS</shortName>
    </alternativeName>
</protein>
<dbReference type="OrthoDB" id="9810191at2"/>
<organism evidence="16 17">
    <name type="scientific">Helicobacter anseris</name>
    <dbReference type="NCBI Taxonomy" id="375926"/>
    <lineage>
        <taxon>Bacteria</taxon>
        <taxon>Pseudomonadati</taxon>
        <taxon>Campylobacterota</taxon>
        <taxon>Epsilonproteobacteria</taxon>
        <taxon>Campylobacterales</taxon>
        <taxon>Helicobacteraceae</taxon>
        <taxon>Helicobacter</taxon>
    </lineage>
</organism>
<keyword evidence="14" id="KW-0479">Metal-binding</keyword>
<feature type="short sequence motif" description="'HIGH' region" evidence="14">
    <location>
        <begin position="10"/>
        <end position="20"/>
    </location>
</feature>
<evidence type="ECO:0000256" key="6">
    <source>
        <dbReference type="ARBA" id="ARBA00022555"/>
    </source>
</evidence>
<evidence type="ECO:0000313" key="16">
    <source>
        <dbReference type="EMBL" id="RDU72827.1"/>
    </source>
</evidence>
<dbReference type="Pfam" id="PF01588">
    <property type="entry name" value="tRNA_bind"/>
    <property type="match status" value="1"/>
</dbReference>
<keyword evidence="7 14" id="KW-0436">Ligase</keyword>
<dbReference type="AlphaFoldDB" id="A0A3D8J5Q8"/>
<dbReference type="Gene3D" id="1.10.730.10">
    <property type="entry name" value="Isoleucyl-tRNA Synthetase, Domain 1"/>
    <property type="match status" value="1"/>
</dbReference>
<evidence type="ECO:0000256" key="9">
    <source>
        <dbReference type="ARBA" id="ARBA00022840"/>
    </source>
</evidence>
<proteinExistence type="inferred from homology"/>
<dbReference type="GO" id="GO:0005524">
    <property type="term" value="F:ATP binding"/>
    <property type="evidence" value="ECO:0007669"/>
    <property type="project" value="UniProtKB-UniRule"/>
</dbReference>
<feature type="binding site" evidence="14">
    <location>
        <position position="125"/>
    </location>
    <ligand>
        <name>Zn(2+)</name>
        <dbReference type="ChEBI" id="CHEBI:29105"/>
    </ligand>
</feature>
<dbReference type="NCBIfam" id="NF008900">
    <property type="entry name" value="PRK12267.1"/>
    <property type="match status" value="1"/>
</dbReference>
<dbReference type="SUPFAM" id="SSF52374">
    <property type="entry name" value="Nucleotidylyl transferase"/>
    <property type="match status" value="1"/>
</dbReference>
<evidence type="ECO:0000256" key="1">
    <source>
        <dbReference type="ARBA" id="ARBA00003314"/>
    </source>
</evidence>
<dbReference type="Gene3D" id="2.170.220.10">
    <property type="match status" value="1"/>
</dbReference>
<dbReference type="EC" id="6.1.1.10" evidence="14"/>
<dbReference type="InterPro" id="IPR041872">
    <property type="entry name" value="Anticodon_Met"/>
</dbReference>
<dbReference type="PANTHER" id="PTHR43326:SF1">
    <property type="entry name" value="METHIONINE--TRNA LIGASE, MITOCHONDRIAL"/>
    <property type="match status" value="1"/>
</dbReference>
<dbReference type="InterPro" id="IPR009080">
    <property type="entry name" value="tRNAsynth_Ia_anticodon-bd"/>
</dbReference>
<comment type="cofactor">
    <cofactor evidence="14">
        <name>Zn(2+)</name>
        <dbReference type="ChEBI" id="CHEBI:29105"/>
    </cofactor>
    <text evidence="14">Binds 1 zinc ion per subunit.</text>
</comment>
<keyword evidence="10 14" id="KW-0694">RNA-binding</keyword>
<dbReference type="Proteomes" id="UP000256695">
    <property type="component" value="Unassembled WGS sequence"/>
</dbReference>
<dbReference type="InterPro" id="IPR033911">
    <property type="entry name" value="MetRS_core"/>
</dbReference>
<evidence type="ECO:0000313" key="17">
    <source>
        <dbReference type="Proteomes" id="UP000256695"/>
    </source>
</evidence>
<dbReference type="PROSITE" id="PS50886">
    <property type="entry name" value="TRBD"/>
    <property type="match status" value="1"/>
</dbReference>
<dbReference type="GO" id="GO:0006431">
    <property type="term" value="P:methionyl-tRNA aminoacylation"/>
    <property type="evidence" value="ECO:0007669"/>
    <property type="project" value="UniProtKB-UniRule"/>
</dbReference>
<sequence>MKSFITTPIYYVNDVPHIGHAYTTFIADMLKKYYQLQGKEAFLLTGTDEHGQKIEQSALKKGQTPQAYADFISAKFKKLWDDFEIDYDYFIRTTDKNHIIGVQKAFEVMYQKGDIYKGEYEGNYCVSCESFFTSSQMQENKCPDCGRETTLIKEESYFFALSKYQDRLLQWYETDCILPRFRKNEVINFVKNGLNDLSITRTSFEWGIRLPESIGDKKHIIYVWLDALMNYVTALGYGNKVLQQDFWQNAIHIVGKDILRFHAVYWPAFLMSLDLPLPKHIYVHGWWLIDGVKMSKSLGNVVNPMEVAQEFGIDSLRYFLMREVSFGQDGDFSKKALITKINTDLANDLGNLLNRVLGMAEKYANLSLKCNEENLPQEKKEIQKILDSLECLMYEIQPSKYLEELWKIFVLANGLVAKYEPWNLMKEKKEQEVYGLLVLLSNILIKGALSLYPIMPQVATKILDVFGLSANAQNYHKFIKEHFIQMDLRLKKIDALFPKIEMIEKNDNPKQEQKQNLVDIGQFKEIEIKVGTIMSADFVPKSTKLLKLQVDLGEGRLRQIISGISEFYQPDSLIGRQVCVVSNLKPAKLMGEISEGMILAVKDDNGLSLLSIDNHKENGSRVS</sequence>
<dbReference type="RefSeq" id="WP_115579357.1">
    <property type="nucleotide sequence ID" value="NZ_NXLX01000015.1"/>
</dbReference>
<dbReference type="Pfam" id="PF09334">
    <property type="entry name" value="tRNA-synt_1g"/>
    <property type="match status" value="1"/>
</dbReference>
<dbReference type="GO" id="GO:0000049">
    <property type="term" value="F:tRNA binding"/>
    <property type="evidence" value="ECO:0007669"/>
    <property type="project" value="UniProtKB-UniRule"/>
</dbReference>
<keyword evidence="9 14" id="KW-0067">ATP-binding</keyword>
<comment type="subunit">
    <text evidence="4 14">Homodimer.</text>
</comment>
<evidence type="ECO:0000256" key="14">
    <source>
        <dbReference type="HAMAP-Rule" id="MF_01228"/>
    </source>
</evidence>
<dbReference type="InterPro" id="IPR015413">
    <property type="entry name" value="Methionyl/Leucyl_tRNA_Synth"/>
</dbReference>
<comment type="caution">
    <text evidence="14">Lacks conserved residue(s) required for the propagation of feature annotation.</text>
</comment>
<dbReference type="GO" id="GO:0046872">
    <property type="term" value="F:metal ion binding"/>
    <property type="evidence" value="ECO:0007669"/>
    <property type="project" value="UniProtKB-KW"/>
</dbReference>
<accession>A0A3D8J5Q8</accession>
<evidence type="ECO:0000256" key="10">
    <source>
        <dbReference type="ARBA" id="ARBA00022884"/>
    </source>
</evidence>
<keyword evidence="17" id="KW-1185">Reference proteome</keyword>
<dbReference type="InterPro" id="IPR004495">
    <property type="entry name" value="Met-tRNA-synth_bsu_C"/>
</dbReference>
<feature type="binding site" evidence="14">
    <location>
        <position position="128"/>
    </location>
    <ligand>
        <name>Zn(2+)</name>
        <dbReference type="ChEBI" id="CHEBI:29105"/>
    </ligand>
</feature>
<evidence type="ECO:0000256" key="3">
    <source>
        <dbReference type="ARBA" id="ARBA00006590"/>
    </source>
</evidence>
<dbReference type="HAMAP" id="MF_01228">
    <property type="entry name" value="Met_tRNA_synth_type2"/>
    <property type="match status" value="1"/>
</dbReference>
<dbReference type="Gene3D" id="3.40.50.620">
    <property type="entry name" value="HUPs"/>
    <property type="match status" value="1"/>
</dbReference>
<evidence type="ECO:0000256" key="4">
    <source>
        <dbReference type="ARBA" id="ARBA00011738"/>
    </source>
</evidence>
<name>A0A3D8J5Q8_9HELI</name>
<dbReference type="CDD" id="cd00814">
    <property type="entry name" value="MetRS_core"/>
    <property type="match status" value="1"/>
</dbReference>
<gene>
    <name evidence="14" type="primary">metG</name>
    <name evidence="16" type="ORF">CQA57_06150</name>
</gene>
<dbReference type="InterPro" id="IPR012340">
    <property type="entry name" value="NA-bd_OB-fold"/>
</dbReference>
<comment type="caution">
    <text evidence="16">The sequence shown here is derived from an EMBL/GenBank/DDBJ whole genome shotgun (WGS) entry which is preliminary data.</text>
</comment>
<feature type="binding site" evidence="14">
    <location>
        <position position="142"/>
    </location>
    <ligand>
        <name>Zn(2+)</name>
        <dbReference type="ChEBI" id="CHEBI:29105"/>
    </ligand>
</feature>
<evidence type="ECO:0000256" key="12">
    <source>
        <dbReference type="ARBA" id="ARBA00023146"/>
    </source>
</evidence>
<evidence type="ECO:0000256" key="5">
    <source>
        <dbReference type="ARBA" id="ARBA00022490"/>
    </source>
</evidence>
<evidence type="ECO:0000259" key="15">
    <source>
        <dbReference type="PROSITE" id="PS50886"/>
    </source>
</evidence>
<keyword evidence="8 14" id="KW-0547">Nucleotide-binding</keyword>
<keyword evidence="14" id="KW-0862">Zinc</keyword>
<evidence type="ECO:0000256" key="2">
    <source>
        <dbReference type="ARBA" id="ARBA00004496"/>
    </source>
</evidence>
<comment type="subcellular location">
    <subcellularLocation>
        <location evidence="2 14">Cytoplasm</location>
    </subcellularLocation>
</comment>
<reference evidence="16 17" key="1">
    <citation type="submission" date="2018-04" db="EMBL/GenBank/DDBJ databases">
        <title>Novel Campyloabacter and Helicobacter Species and Strains.</title>
        <authorList>
            <person name="Mannion A.J."/>
            <person name="Shen Z."/>
            <person name="Fox J.G."/>
        </authorList>
    </citation>
    <scope>NUCLEOTIDE SEQUENCE [LARGE SCALE GENOMIC DNA]</scope>
    <source>
        <strain evidence="16 17">MIT 04-9362</strain>
    </source>
</reference>
<dbReference type="InterPro" id="IPR002547">
    <property type="entry name" value="tRNA-bd_dom"/>
</dbReference>
<comment type="similarity">
    <text evidence="3 14">Belongs to the class-I aminoacyl-tRNA synthetase family. MetG type 2A subfamily.</text>
</comment>
<dbReference type="FunFam" id="2.40.50.140:FF:000042">
    <property type="entry name" value="Methionine--tRNA ligase"/>
    <property type="match status" value="1"/>
</dbReference>
<dbReference type="SUPFAM" id="SSF47323">
    <property type="entry name" value="Anticodon-binding domain of a subclass of class I aminoacyl-tRNA synthetases"/>
    <property type="match status" value="1"/>
</dbReference>
<keyword evidence="6 14" id="KW-0820">tRNA-binding</keyword>
<feature type="short sequence motif" description="'KMSKS' region" evidence="14">
    <location>
        <begin position="293"/>
        <end position="297"/>
    </location>
</feature>
<dbReference type="GO" id="GO:0005737">
    <property type="term" value="C:cytoplasm"/>
    <property type="evidence" value="ECO:0007669"/>
    <property type="project" value="UniProtKB-SubCell"/>
</dbReference>
<dbReference type="GO" id="GO:0004825">
    <property type="term" value="F:methionine-tRNA ligase activity"/>
    <property type="evidence" value="ECO:0007669"/>
    <property type="project" value="UniProtKB-UniRule"/>
</dbReference>
<dbReference type="PRINTS" id="PR01041">
    <property type="entry name" value="TRNASYNTHMET"/>
</dbReference>
<dbReference type="NCBIfam" id="TIGR00398">
    <property type="entry name" value="metG"/>
    <property type="match status" value="1"/>
</dbReference>
<feature type="domain" description="TRNA-binding" evidence="15">
    <location>
        <begin position="522"/>
        <end position="623"/>
    </location>
</feature>
<keyword evidence="11 14" id="KW-0648">Protein biosynthesis</keyword>
<dbReference type="InterPro" id="IPR023457">
    <property type="entry name" value="Met-tRNA_synth_2"/>
</dbReference>
<dbReference type="PANTHER" id="PTHR43326">
    <property type="entry name" value="METHIONYL-TRNA SYNTHETASE"/>
    <property type="match status" value="1"/>
</dbReference>
<evidence type="ECO:0000256" key="11">
    <source>
        <dbReference type="ARBA" id="ARBA00022917"/>
    </source>
</evidence>
<feature type="binding site" evidence="14">
    <location>
        <position position="145"/>
    </location>
    <ligand>
        <name>Zn(2+)</name>
        <dbReference type="ChEBI" id="CHEBI:29105"/>
    </ligand>
</feature>
<dbReference type="Pfam" id="PF19303">
    <property type="entry name" value="Anticodon_3"/>
    <property type="match status" value="1"/>
</dbReference>
<dbReference type="InterPro" id="IPR014758">
    <property type="entry name" value="Met-tRNA_synth"/>
</dbReference>
<dbReference type="NCBIfam" id="TIGR00399">
    <property type="entry name" value="metG_C_term"/>
    <property type="match status" value="1"/>
</dbReference>
<dbReference type="CDD" id="cd02800">
    <property type="entry name" value="tRNA_bind_EcMetRS_like"/>
    <property type="match status" value="1"/>
</dbReference>
<evidence type="ECO:0000256" key="7">
    <source>
        <dbReference type="ARBA" id="ARBA00022598"/>
    </source>
</evidence>
<dbReference type="CDD" id="cd07957">
    <property type="entry name" value="Anticodon_Ia_Met"/>
    <property type="match status" value="1"/>
</dbReference>
<dbReference type="FunFam" id="2.170.220.10:FF:000002">
    <property type="entry name" value="Methionine--tRNA ligase"/>
    <property type="match status" value="1"/>
</dbReference>